<dbReference type="SFLD" id="SFLDS00003">
    <property type="entry name" value="Haloacid_Dehalogenase"/>
    <property type="match status" value="1"/>
</dbReference>
<sequence length="229" mass="25510">MYQTLLFDIDDTILDFEAGELRSLTTALTDYHLPTTPAVIAAYLKLNAFLWTEYEAGRISREQIFARRFTELFAQFHLAADGLAVEHHYHRLLDQEAVVARHAADTLAALGDYRLYIVSNGIEAVQQARLTKAGLIDQFSDLFVSDAIGVPKPSVAFFDYVAKHIPDYDATTTLIMGDSLTSDIQGGVNAGLDTIWYNPRFKPNRSHLVPTYQLSDWADLPQLLAGAVS</sequence>
<dbReference type="InterPro" id="IPR023214">
    <property type="entry name" value="HAD_sf"/>
</dbReference>
<evidence type="ECO:0000313" key="2">
    <source>
        <dbReference type="Proteomes" id="UP000051804"/>
    </source>
</evidence>
<gene>
    <name evidence="1" type="ORF">FD02_GL000380</name>
</gene>
<dbReference type="PANTHER" id="PTHR47478">
    <property type="match status" value="1"/>
</dbReference>
<dbReference type="Pfam" id="PF00702">
    <property type="entry name" value="Hydrolase"/>
    <property type="match status" value="1"/>
</dbReference>
<dbReference type="NCBIfam" id="TIGR01549">
    <property type="entry name" value="HAD-SF-IA-v1"/>
    <property type="match status" value="1"/>
</dbReference>
<dbReference type="AlphaFoldDB" id="A0A0R1JGB7"/>
<dbReference type="OrthoDB" id="9802350at2"/>
<dbReference type="InterPro" id="IPR006439">
    <property type="entry name" value="HAD-SF_hydro_IA"/>
</dbReference>
<dbReference type="Proteomes" id="UP000051804">
    <property type="component" value="Unassembled WGS sequence"/>
</dbReference>
<dbReference type="SFLD" id="SFLDG01129">
    <property type="entry name" value="C1.5:_HAD__Beta-PGM__Phosphata"/>
    <property type="match status" value="1"/>
</dbReference>
<proteinExistence type="predicted"/>
<dbReference type="RefSeq" id="WP_056951928.1">
    <property type="nucleotide sequence ID" value="NZ_AZDJ01000032.1"/>
</dbReference>
<dbReference type="Gene3D" id="1.10.150.240">
    <property type="entry name" value="Putative phosphatase, domain 2"/>
    <property type="match status" value="1"/>
</dbReference>
<comment type="caution">
    <text evidence="1">The sequence shown here is derived from an EMBL/GenBank/DDBJ whole genome shotgun (WGS) entry which is preliminary data.</text>
</comment>
<dbReference type="GO" id="GO:0008253">
    <property type="term" value="F:5'-nucleotidase activity"/>
    <property type="evidence" value="ECO:0007669"/>
    <property type="project" value="InterPro"/>
</dbReference>
<dbReference type="NCBIfam" id="TIGR02254">
    <property type="entry name" value="YjjG_YfnB"/>
    <property type="match status" value="1"/>
</dbReference>
<dbReference type="SUPFAM" id="SSF56784">
    <property type="entry name" value="HAD-like"/>
    <property type="match status" value="1"/>
</dbReference>
<name>A0A0R1JGB7_9LACO</name>
<dbReference type="PANTHER" id="PTHR47478:SF1">
    <property type="entry name" value="PYRIMIDINE 5'-NUCLEOTIDASE YJJG"/>
    <property type="match status" value="1"/>
</dbReference>
<dbReference type="PATRIC" id="fig|1291734.4.peg.394"/>
<keyword evidence="1" id="KW-0378">Hydrolase</keyword>
<dbReference type="Gene3D" id="3.40.50.1000">
    <property type="entry name" value="HAD superfamily/HAD-like"/>
    <property type="match status" value="1"/>
</dbReference>
<dbReference type="InterPro" id="IPR036412">
    <property type="entry name" value="HAD-like_sf"/>
</dbReference>
<keyword evidence="2" id="KW-1185">Reference proteome</keyword>
<dbReference type="InterPro" id="IPR052550">
    <property type="entry name" value="Pyrimidine_5'-ntase_YjjG"/>
</dbReference>
<reference evidence="1 2" key="1">
    <citation type="journal article" date="2015" name="Genome Announc.">
        <title>Expanding the biotechnology potential of lactobacilli through comparative genomics of 213 strains and associated genera.</title>
        <authorList>
            <person name="Sun Z."/>
            <person name="Harris H.M."/>
            <person name="McCann A."/>
            <person name="Guo C."/>
            <person name="Argimon S."/>
            <person name="Zhang W."/>
            <person name="Yang X."/>
            <person name="Jeffery I.B."/>
            <person name="Cooney J.C."/>
            <person name="Kagawa T.F."/>
            <person name="Liu W."/>
            <person name="Song Y."/>
            <person name="Salvetti E."/>
            <person name="Wrobel A."/>
            <person name="Rasinkangas P."/>
            <person name="Parkhill J."/>
            <person name="Rea M.C."/>
            <person name="O'Sullivan O."/>
            <person name="Ritari J."/>
            <person name="Douillard F.P."/>
            <person name="Paul Ross R."/>
            <person name="Yang R."/>
            <person name="Briner A.E."/>
            <person name="Felis G.E."/>
            <person name="de Vos W.M."/>
            <person name="Barrangou R."/>
            <person name="Klaenhammer T.R."/>
            <person name="Caufield P.W."/>
            <person name="Cui Y."/>
            <person name="Zhang H."/>
            <person name="O'Toole P.W."/>
        </authorList>
    </citation>
    <scope>NUCLEOTIDE SEQUENCE [LARGE SCALE GENOMIC DNA]</scope>
    <source>
        <strain evidence="1 2">JCM 17158</strain>
    </source>
</reference>
<evidence type="ECO:0000313" key="1">
    <source>
        <dbReference type="EMBL" id="KRK70317.1"/>
    </source>
</evidence>
<protein>
    <submittedName>
        <fullName evidence="1">HAD-superfamily hydrolase</fullName>
    </submittedName>
</protein>
<organism evidence="1 2">
    <name type="scientific">Lacticaseibacillus nasuensis JCM 17158</name>
    <dbReference type="NCBI Taxonomy" id="1291734"/>
    <lineage>
        <taxon>Bacteria</taxon>
        <taxon>Bacillati</taxon>
        <taxon>Bacillota</taxon>
        <taxon>Bacilli</taxon>
        <taxon>Lactobacillales</taxon>
        <taxon>Lactobacillaceae</taxon>
        <taxon>Lacticaseibacillus</taxon>
    </lineage>
</organism>
<dbReference type="InterPro" id="IPR023198">
    <property type="entry name" value="PGP-like_dom2"/>
</dbReference>
<dbReference type="STRING" id="1291734.FD02_GL000380"/>
<accession>A0A0R1JGB7</accession>
<dbReference type="EMBL" id="AZDJ01000032">
    <property type="protein sequence ID" value="KRK70317.1"/>
    <property type="molecule type" value="Genomic_DNA"/>
</dbReference>
<dbReference type="InterPro" id="IPR011951">
    <property type="entry name" value="HAD-SF_hydro_IA_YjjG/PynA"/>
</dbReference>